<dbReference type="AlphaFoldDB" id="A0A4R6J2C9"/>
<comment type="caution">
    <text evidence="3">The sequence shown here is derived from an EMBL/GenBank/DDBJ whole genome shotgun (WGS) entry which is preliminary data.</text>
</comment>
<dbReference type="Proteomes" id="UP000295741">
    <property type="component" value="Unassembled WGS sequence"/>
</dbReference>
<gene>
    <name evidence="3" type="ORF">BC659_1521</name>
</gene>
<dbReference type="PANTHER" id="PTHR43135:SF3">
    <property type="entry name" value="ALPHA-D-RIBOSE 1-METHYLPHOSPHONATE 5-TRIPHOSPHATE DIPHOSPHATASE"/>
    <property type="match status" value="1"/>
</dbReference>
<dbReference type="GO" id="GO:0016810">
    <property type="term" value="F:hydrolase activity, acting on carbon-nitrogen (but not peptide) bonds"/>
    <property type="evidence" value="ECO:0007669"/>
    <property type="project" value="InterPro"/>
</dbReference>
<keyword evidence="1" id="KW-0732">Signal</keyword>
<reference evidence="3 4" key="1">
    <citation type="submission" date="2019-03" db="EMBL/GenBank/DDBJ databases">
        <title>Genomic Encyclopedia of Archaeal and Bacterial Type Strains, Phase II (KMG-II): from individual species to whole genera.</title>
        <authorList>
            <person name="Goeker M."/>
        </authorList>
    </citation>
    <scope>NUCLEOTIDE SEQUENCE [LARGE SCALE GENOMIC DNA]</scope>
    <source>
        <strain evidence="3 4">DSM 28323</strain>
    </source>
</reference>
<dbReference type="Gene3D" id="2.30.40.10">
    <property type="entry name" value="Urease, subunit C, domain 1"/>
    <property type="match status" value="1"/>
</dbReference>
<feature type="signal peptide" evidence="1">
    <location>
        <begin position="1"/>
        <end position="21"/>
    </location>
</feature>
<name>A0A4R6J2C9_9BACT</name>
<dbReference type="InterPro" id="IPR011059">
    <property type="entry name" value="Metal-dep_hydrolase_composite"/>
</dbReference>
<keyword evidence="4" id="KW-1185">Reference proteome</keyword>
<evidence type="ECO:0000256" key="1">
    <source>
        <dbReference type="SAM" id="SignalP"/>
    </source>
</evidence>
<dbReference type="OrthoDB" id="783596at2"/>
<proteinExistence type="predicted"/>
<feature type="domain" description="Amidohydrolase-related" evidence="2">
    <location>
        <begin position="357"/>
        <end position="405"/>
    </location>
</feature>
<accession>A0A4R6J2C9</accession>
<dbReference type="SUPFAM" id="SSF51556">
    <property type="entry name" value="Metallo-dependent hydrolases"/>
    <property type="match status" value="1"/>
</dbReference>
<evidence type="ECO:0000313" key="3">
    <source>
        <dbReference type="EMBL" id="TDO29432.1"/>
    </source>
</evidence>
<keyword evidence="3" id="KW-0378">Hydrolase</keyword>
<dbReference type="EMBL" id="SNWP01000010">
    <property type="protein sequence ID" value="TDO29432.1"/>
    <property type="molecule type" value="Genomic_DNA"/>
</dbReference>
<evidence type="ECO:0000313" key="4">
    <source>
        <dbReference type="Proteomes" id="UP000295741"/>
    </source>
</evidence>
<feature type="chain" id="PRO_5020660903" evidence="1">
    <location>
        <begin position="22"/>
        <end position="440"/>
    </location>
</feature>
<dbReference type="Pfam" id="PF01979">
    <property type="entry name" value="Amidohydro_1"/>
    <property type="match status" value="1"/>
</dbReference>
<dbReference type="PANTHER" id="PTHR43135">
    <property type="entry name" value="ALPHA-D-RIBOSE 1-METHYLPHOSPHONATE 5-TRIPHOSPHATE DIPHOSPHATASE"/>
    <property type="match status" value="1"/>
</dbReference>
<protein>
    <submittedName>
        <fullName evidence="3">Imidazolonepropionase-like amidohydrolase</fullName>
    </submittedName>
</protein>
<dbReference type="InterPro" id="IPR006680">
    <property type="entry name" value="Amidohydro-rel"/>
</dbReference>
<dbReference type="RefSeq" id="WP_133474032.1">
    <property type="nucleotide sequence ID" value="NZ_SNWP01000010.1"/>
</dbReference>
<evidence type="ECO:0000259" key="2">
    <source>
        <dbReference type="Pfam" id="PF01979"/>
    </source>
</evidence>
<dbReference type="Gene3D" id="3.20.20.140">
    <property type="entry name" value="Metal-dependent hydrolases"/>
    <property type="match status" value="1"/>
</dbReference>
<sequence length="440" mass="47684">MKKSFLYISVLTLLLSKATVAQDDVYPAARQTKKTAITNATVHVGNGNVIENGTVVFDNGKITYAGAASGAPSAETTIDAKGKHVYPGIILPASNLGLQEISGVRGSTDINELGDLNPSVRSIVAYKAESIITNTIRANGVLFAQVIPGGQLIAGQSSVVQLDAWNWEDAAYKADNGMHFYMPSLLARPGGGRFAALLALLGPQQQSDPVKAALDRIEGVKAFFREAKAYHQKDAGKEINLKFEATKALFDKKQKFYIHCSQVKQMLIAIDFVKEFGFDVVLVGAGESWQVADILKQNNISVILTQEHNLPTLDDDDVDQPYKSATYLQKAGVLYCLNDDDPQNRGRNLPFNAGTAAAYGLGKEEALKAITYNAAKILGIDDRTGTLEVGKDANIVISEGDILDMKSSIITNAFIQGRGISLQSKHTQLFERYKHKYGIK</sequence>
<dbReference type="InterPro" id="IPR051781">
    <property type="entry name" value="Metallo-dep_Hydrolase"/>
</dbReference>
<organism evidence="3 4">
    <name type="scientific">Sediminibacterium goheungense</name>
    <dbReference type="NCBI Taxonomy" id="1086393"/>
    <lineage>
        <taxon>Bacteria</taxon>
        <taxon>Pseudomonadati</taxon>
        <taxon>Bacteroidota</taxon>
        <taxon>Chitinophagia</taxon>
        <taxon>Chitinophagales</taxon>
        <taxon>Chitinophagaceae</taxon>
        <taxon>Sediminibacterium</taxon>
    </lineage>
</organism>
<dbReference type="SUPFAM" id="SSF51338">
    <property type="entry name" value="Composite domain of metallo-dependent hydrolases"/>
    <property type="match status" value="1"/>
</dbReference>
<dbReference type="InterPro" id="IPR032466">
    <property type="entry name" value="Metal_Hydrolase"/>
</dbReference>